<name>A0A437RHC7_9BURK</name>
<dbReference type="Proteomes" id="UP000285575">
    <property type="component" value="Unassembled WGS sequence"/>
</dbReference>
<evidence type="ECO:0000313" key="5">
    <source>
        <dbReference type="Proteomes" id="UP000285575"/>
    </source>
</evidence>
<dbReference type="RefSeq" id="WP_128228490.1">
    <property type="nucleotide sequence ID" value="NZ_SACR01000003.1"/>
</dbReference>
<evidence type="ECO:0000313" key="4">
    <source>
        <dbReference type="EMBL" id="RVU46124.1"/>
    </source>
</evidence>
<evidence type="ECO:0000256" key="2">
    <source>
        <dbReference type="ARBA" id="ARBA00022729"/>
    </source>
</evidence>
<keyword evidence="5" id="KW-1185">Reference proteome</keyword>
<comment type="similarity">
    <text evidence="1">Belongs to the leucine-binding protein family.</text>
</comment>
<dbReference type="Gene3D" id="3.40.50.2300">
    <property type="match status" value="2"/>
</dbReference>
<dbReference type="InterPro" id="IPR028082">
    <property type="entry name" value="Peripla_BP_I"/>
</dbReference>
<dbReference type="EMBL" id="SACR01000003">
    <property type="protein sequence ID" value="RVU46124.1"/>
    <property type="molecule type" value="Genomic_DNA"/>
</dbReference>
<dbReference type="InterPro" id="IPR028081">
    <property type="entry name" value="Leu-bd"/>
</dbReference>
<dbReference type="OrthoDB" id="9777352at2"/>
<proteinExistence type="inferred from homology"/>
<accession>A0A437RHC7</accession>
<organism evidence="4 5">
    <name type="scientific">Rubrivivax rivuli</name>
    <dbReference type="NCBI Taxonomy" id="1862385"/>
    <lineage>
        <taxon>Bacteria</taxon>
        <taxon>Pseudomonadati</taxon>
        <taxon>Pseudomonadota</taxon>
        <taxon>Betaproteobacteria</taxon>
        <taxon>Burkholderiales</taxon>
        <taxon>Sphaerotilaceae</taxon>
        <taxon>Rubrivivax</taxon>
    </lineage>
</organism>
<dbReference type="PANTHER" id="PTHR47235">
    <property type="entry name" value="BLR6548 PROTEIN"/>
    <property type="match status" value="1"/>
</dbReference>
<protein>
    <submittedName>
        <fullName evidence="4">ABC transporter substrate-binding protein</fullName>
    </submittedName>
</protein>
<dbReference type="CDD" id="cd06326">
    <property type="entry name" value="PBP1_ABC_ligand_binding-like"/>
    <property type="match status" value="1"/>
</dbReference>
<reference evidence="4 5" key="1">
    <citation type="submission" date="2019-01" db="EMBL/GenBank/DDBJ databases">
        <authorList>
            <person name="Chen W.-M."/>
        </authorList>
    </citation>
    <scope>NUCLEOTIDE SEQUENCE [LARGE SCALE GENOMIC DNA]</scope>
    <source>
        <strain evidence="4 5">KYPY4</strain>
    </source>
</reference>
<dbReference type="SUPFAM" id="SSF53822">
    <property type="entry name" value="Periplasmic binding protein-like I"/>
    <property type="match status" value="1"/>
</dbReference>
<evidence type="ECO:0000256" key="1">
    <source>
        <dbReference type="ARBA" id="ARBA00010062"/>
    </source>
</evidence>
<dbReference type="AlphaFoldDB" id="A0A437RHC7"/>
<feature type="domain" description="Leucine-binding protein" evidence="3">
    <location>
        <begin position="32"/>
        <end position="357"/>
    </location>
</feature>
<dbReference type="Pfam" id="PF13458">
    <property type="entry name" value="Peripla_BP_6"/>
    <property type="match status" value="1"/>
</dbReference>
<gene>
    <name evidence="4" type="ORF">EOE66_09670</name>
</gene>
<comment type="caution">
    <text evidence="4">The sequence shown here is derived from an EMBL/GenBank/DDBJ whole genome shotgun (WGS) entry which is preliminary data.</text>
</comment>
<evidence type="ECO:0000259" key="3">
    <source>
        <dbReference type="Pfam" id="PF13458"/>
    </source>
</evidence>
<dbReference type="PANTHER" id="PTHR47235:SF1">
    <property type="entry name" value="BLR6548 PROTEIN"/>
    <property type="match status" value="1"/>
</dbReference>
<sequence length="375" mass="39978">MTITRRRILLSTSAVALSAPWVRPRAADTWLIGQSAPQTGVLAPSNAETTAAARLYFERLNARGGVHGKPIELISIDDGQDAKRTAENTQKLLNQGVLGLALYRTTPSSEAALPLARKAGAAYIGTQVGPSMLYDPKLSEVFNTRARYSDEVNRAVNFFKNLGLTRVAALVATDSFGKDVLAGLRQALAGAQLELLAQASIDNRSADVTEQIEQLRKVNPQVVLLVSNAKAAAGFVKGARAAGFQPTFVALSNTSSASFVQDLGKAAEGVVVTQVMPSPYAGRVRVVTEFREAVAKAPAVPVSHAGLQGYVTAKFIHEAIRRAGPGVDRAGLVEGINRSASFDLGDFTLNYPRDSRQGSRLAELTVIGRDGRFMY</sequence>
<keyword evidence="2" id="KW-0732">Signal</keyword>